<reference evidence="3 4" key="1">
    <citation type="submission" date="2024-03" db="EMBL/GenBank/DDBJ databases">
        <title>The Acrasis kona genome and developmental transcriptomes reveal deep origins of eukaryotic multicellular pathways.</title>
        <authorList>
            <person name="Sheikh S."/>
            <person name="Fu C.-J."/>
            <person name="Brown M.W."/>
            <person name="Baldauf S.L."/>
        </authorList>
    </citation>
    <scope>NUCLEOTIDE SEQUENCE [LARGE SCALE GENOMIC DNA]</scope>
    <source>
        <strain evidence="3 4">ATCC MYA-3509</strain>
    </source>
</reference>
<evidence type="ECO:0000313" key="4">
    <source>
        <dbReference type="Proteomes" id="UP001431209"/>
    </source>
</evidence>
<organism evidence="3 4">
    <name type="scientific">Acrasis kona</name>
    <dbReference type="NCBI Taxonomy" id="1008807"/>
    <lineage>
        <taxon>Eukaryota</taxon>
        <taxon>Discoba</taxon>
        <taxon>Heterolobosea</taxon>
        <taxon>Tetramitia</taxon>
        <taxon>Eutetramitia</taxon>
        <taxon>Acrasidae</taxon>
        <taxon>Acrasis</taxon>
    </lineage>
</organism>
<sequence length="317" mass="35547">MTPFILSYILLSILCSVHAVNWVTITPKYTYGEFPATSGQYFVVDTRLWGESFLHSRISTKLGSVDLYIKSCDYKYFNCSDSDKYTPSYSSYNQMKTSKSAQDSQTAYDWIIPGSLAPGGLTVIHYIAALPKRQNDKADVKFENMYSNAESGQGLMVGNDRLNLDIENKKVTFQKAVYLEKAGGNVTDLTDAVYTLYYTPVEEKVNSGTVYGLEQGKGKVLFSGTDVSSFDNVNLGDNYDGYLNLVVSTKYKRDAKLAYLPIYSYGKKSDGPTIPREYLWLWTIPAVGLVLVVAVAGVIVFFVVRRKRTDEERSRLV</sequence>
<feature type="signal peptide" evidence="2">
    <location>
        <begin position="1"/>
        <end position="19"/>
    </location>
</feature>
<evidence type="ECO:0000256" key="2">
    <source>
        <dbReference type="SAM" id="SignalP"/>
    </source>
</evidence>
<keyword evidence="1" id="KW-0472">Membrane</keyword>
<evidence type="ECO:0000256" key="1">
    <source>
        <dbReference type="SAM" id="Phobius"/>
    </source>
</evidence>
<evidence type="ECO:0000313" key="3">
    <source>
        <dbReference type="EMBL" id="KAL0491738.1"/>
    </source>
</evidence>
<dbReference type="EMBL" id="JAOPGA020001853">
    <property type="protein sequence ID" value="KAL0491738.1"/>
    <property type="molecule type" value="Genomic_DNA"/>
</dbReference>
<name>A0AAW2ZS31_9EUKA</name>
<proteinExistence type="predicted"/>
<keyword evidence="1" id="KW-1133">Transmembrane helix</keyword>
<dbReference type="Proteomes" id="UP001431209">
    <property type="component" value="Unassembled WGS sequence"/>
</dbReference>
<feature type="chain" id="PRO_5043744356" evidence="2">
    <location>
        <begin position="20"/>
        <end position="317"/>
    </location>
</feature>
<comment type="caution">
    <text evidence="3">The sequence shown here is derived from an EMBL/GenBank/DDBJ whole genome shotgun (WGS) entry which is preliminary data.</text>
</comment>
<gene>
    <name evidence="3" type="ORF">AKO1_000618</name>
</gene>
<keyword evidence="2" id="KW-0732">Signal</keyword>
<accession>A0AAW2ZS31</accession>
<dbReference type="AlphaFoldDB" id="A0AAW2ZS31"/>
<keyword evidence="1" id="KW-0812">Transmembrane</keyword>
<protein>
    <submittedName>
        <fullName evidence="3">RplA</fullName>
    </submittedName>
</protein>
<feature type="transmembrane region" description="Helical" evidence="1">
    <location>
        <begin position="279"/>
        <end position="304"/>
    </location>
</feature>
<keyword evidence="4" id="KW-1185">Reference proteome</keyword>